<evidence type="ECO:0000313" key="4">
    <source>
        <dbReference type="Proteomes" id="UP000265955"/>
    </source>
</evidence>
<sequence length="156" mass="16375">MKRIFAAFASAIGALLVILPASAADIIETASTTPTFKTFVSAAKAAGVADTLKNSGPYTVFAPTDSAFDKLPPGTMSELMKDKAKLAELLTHHVVPGKIAVAEVKPGKVKTVQGQEVTLKNDNGKVTFDNANVIQSDVMADNGVIHEIDTVILPQK</sequence>
<dbReference type="RefSeq" id="WP_119768781.1">
    <property type="nucleotide sequence ID" value="NZ_QYUO01000001.1"/>
</dbReference>
<proteinExistence type="predicted"/>
<comment type="caution">
    <text evidence="3">The sequence shown here is derived from an EMBL/GenBank/DDBJ whole genome shotgun (WGS) entry which is preliminary data.</text>
</comment>
<dbReference type="InterPro" id="IPR036378">
    <property type="entry name" value="FAS1_dom_sf"/>
</dbReference>
<dbReference type="OrthoDB" id="9800666at2"/>
<dbReference type="SMART" id="SM00554">
    <property type="entry name" value="FAS1"/>
    <property type="match status" value="1"/>
</dbReference>
<dbReference type="Proteomes" id="UP000265955">
    <property type="component" value="Unassembled WGS sequence"/>
</dbReference>
<dbReference type="InterPro" id="IPR000782">
    <property type="entry name" value="FAS1_domain"/>
</dbReference>
<dbReference type="SUPFAM" id="SSF82153">
    <property type="entry name" value="FAS1 domain"/>
    <property type="match status" value="1"/>
</dbReference>
<dbReference type="FunFam" id="2.30.180.10:FF:000019">
    <property type="entry name" value="Cell surface lipoprotein"/>
    <property type="match status" value="1"/>
</dbReference>
<gene>
    <name evidence="3" type="ORF">D3871_10140</name>
</gene>
<dbReference type="Pfam" id="PF02469">
    <property type="entry name" value="Fasciclin"/>
    <property type="match status" value="1"/>
</dbReference>
<dbReference type="InterPro" id="IPR050904">
    <property type="entry name" value="Adhesion/Biosynth-related"/>
</dbReference>
<reference evidence="4" key="1">
    <citation type="submission" date="2018-09" db="EMBL/GenBank/DDBJ databases">
        <authorList>
            <person name="Zhu H."/>
        </authorList>
    </citation>
    <scope>NUCLEOTIDE SEQUENCE [LARGE SCALE GENOMIC DNA]</scope>
    <source>
        <strain evidence="4">K1R23-30</strain>
    </source>
</reference>
<dbReference type="AlphaFoldDB" id="A0A3A3FS06"/>
<feature type="chain" id="PRO_5017230227" evidence="1">
    <location>
        <begin position="24"/>
        <end position="156"/>
    </location>
</feature>
<organism evidence="3 4">
    <name type="scientific">Noviherbaspirillum saxi</name>
    <dbReference type="NCBI Taxonomy" id="2320863"/>
    <lineage>
        <taxon>Bacteria</taxon>
        <taxon>Pseudomonadati</taxon>
        <taxon>Pseudomonadota</taxon>
        <taxon>Betaproteobacteria</taxon>
        <taxon>Burkholderiales</taxon>
        <taxon>Oxalobacteraceae</taxon>
        <taxon>Noviherbaspirillum</taxon>
    </lineage>
</organism>
<dbReference type="PANTHER" id="PTHR10900">
    <property type="entry name" value="PERIOSTIN-RELATED"/>
    <property type="match status" value="1"/>
</dbReference>
<feature type="domain" description="FAS1" evidence="2">
    <location>
        <begin position="23"/>
        <end position="152"/>
    </location>
</feature>
<dbReference type="EMBL" id="QYUO01000001">
    <property type="protein sequence ID" value="RJF98836.1"/>
    <property type="molecule type" value="Genomic_DNA"/>
</dbReference>
<evidence type="ECO:0000259" key="2">
    <source>
        <dbReference type="PROSITE" id="PS50213"/>
    </source>
</evidence>
<dbReference type="GO" id="GO:0005615">
    <property type="term" value="C:extracellular space"/>
    <property type="evidence" value="ECO:0007669"/>
    <property type="project" value="TreeGrafter"/>
</dbReference>
<dbReference type="PROSITE" id="PS50213">
    <property type="entry name" value="FAS1"/>
    <property type="match status" value="1"/>
</dbReference>
<dbReference type="PANTHER" id="PTHR10900:SF77">
    <property type="entry name" value="FI19380P1"/>
    <property type="match status" value="1"/>
</dbReference>
<dbReference type="Gene3D" id="2.30.180.10">
    <property type="entry name" value="FAS1 domain"/>
    <property type="match status" value="1"/>
</dbReference>
<evidence type="ECO:0000256" key="1">
    <source>
        <dbReference type="SAM" id="SignalP"/>
    </source>
</evidence>
<accession>A0A3A3FS06</accession>
<name>A0A3A3FS06_9BURK</name>
<feature type="signal peptide" evidence="1">
    <location>
        <begin position="1"/>
        <end position="23"/>
    </location>
</feature>
<keyword evidence="4" id="KW-1185">Reference proteome</keyword>
<protein>
    <submittedName>
        <fullName evidence="3">Fasciclin domain-containing protein</fullName>
    </submittedName>
</protein>
<evidence type="ECO:0000313" key="3">
    <source>
        <dbReference type="EMBL" id="RJF98836.1"/>
    </source>
</evidence>
<keyword evidence="1" id="KW-0732">Signal</keyword>